<keyword evidence="1" id="KW-1133">Transmembrane helix</keyword>
<dbReference type="InterPro" id="IPR017259">
    <property type="entry name" value="UCP037672"/>
</dbReference>
<proteinExistence type="predicted"/>
<evidence type="ECO:0008006" key="4">
    <source>
        <dbReference type="Google" id="ProtNLM"/>
    </source>
</evidence>
<dbReference type="AlphaFoldDB" id="A0A1M6S7Z0"/>
<dbReference type="Proteomes" id="UP000184082">
    <property type="component" value="Unassembled WGS sequence"/>
</dbReference>
<protein>
    <recommendedName>
        <fullName evidence="4">DUF3784 domain-containing protein</fullName>
    </recommendedName>
</protein>
<organism evidence="2 3">
    <name type="scientific">Caminicella sporogenes DSM 14501</name>
    <dbReference type="NCBI Taxonomy" id="1121266"/>
    <lineage>
        <taxon>Bacteria</taxon>
        <taxon>Bacillati</taxon>
        <taxon>Bacillota</taxon>
        <taxon>Clostridia</taxon>
        <taxon>Peptostreptococcales</taxon>
        <taxon>Caminicellaceae</taxon>
        <taxon>Caminicella</taxon>
    </lineage>
</organism>
<dbReference type="Pfam" id="PF12650">
    <property type="entry name" value="DUF3784"/>
    <property type="match status" value="1"/>
</dbReference>
<keyword evidence="1" id="KW-0472">Membrane</keyword>
<evidence type="ECO:0000313" key="3">
    <source>
        <dbReference type="Proteomes" id="UP000184082"/>
    </source>
</evidence>
<dbReference type="STRING" id="1121266.SAMN02745883_01975"/>
<feature type="transmembrane region" description="Helical" evidence="1">
    <location>
        <begin position="75"/>
        <end position="91"/>
    </location>
</feature>
<reference evidence="2 3" key="1">
    <citation type="submission" date="2016-11" db="EMBL/GenBank/DDBJ databases">
        <authorList>
            <person name="Jaros S."/>
            <person name="Januszkiewicz K."/>
            <person name="Wedrychowicz H."/>
        </authorList>
    </citation>
    <scope>NUCLEOTIDE SEQUENCE [LARGE SCALE GENOMIC DNA]</scope>
    <source>
        <strain evidence="2 3">DSM 14501</strain>
    </source>
</reference>
<keyword evidence="3" id="KW-1185">Reference proteome</keyword>
<feature type="transmembrane region" description="Helical" evidence="1">
    <location>
        <begin position="6"/>
        <end position="25"/>
    </location>
</feature>
<gene>
    <name evidence="2" type="ORF">SAMN02745883_01975</name>
</gene>
<sequence length="101" mass="11370">MKVANIIFAIVGIFNLLIGILLYKYNMVEMLAGYDKNKIIDKEGLAKWTGVNFILMGLAIIVISVIGLILNFNTILFFIITVVGLCVRMIIGNKKYEKTRN</sequence>
<name>A0A1M6S7Z0_9FIRM</name>
<dbReference type="EMBL" id="FRAJ01000017">
    <property type="protein sequence ID" value="SHK40914.1"/>
    <property type="molecule type" value="Genomic_DNA"/>
</dbReference>
<dbReference type="RefSeq" id="WP_072968070.1">
    <property type="nucleotide sequence ID" value="NZ_FRAJ01000017.1"/>
</dbReference>
<feature type="transmembrane region" description="Helical" evidence="1">
    <location>
        <begin position="45"/>
        <end position="69"/>
    </location>
</feature>
<accession>A0A1M6S7Z0</accession>
<keyword evidence="1" id="KW-0812">Transmembrane</keyword>
<evidence type="ECO:0000256" key="1">
    <source>
        <dbReference type="SAM" id="Phobius"/>
    </source>
</evidence>
<evidence type="ECO:0000313" key="2">
    <source>
        <dbReference type="EMBL" id="SHK40914.1"/>
    </source>
</evidence>